<comment type="caution">
    <text evidence="1">The sequence shown here is derived from an EMBL/GenBank/DDBJ whole genome shotgun (WGS) entry which is preliminary data.</text>
</comment>
<organism evidence="1 2">
    <name type="scientific">Clonostachys rosea f. rosea IK726</name>
    <dbReference type="NCBI Taxonomy" id="1349383"/>
    <lineage>
        <taxon>Eukaryota</taxon>
        <taxon>Fungi</taxon>
        <taxon>Dikarya</taxon>
        <taxon>Ascomycota</taxon>
        <taxon>Pezizomycotina</taxon>
        <taxon>Sordariomycetes</taxon>
        <taxon>Hypocreomycetidae</taxon>
        <taxon>Hypocreales</taxon>
        <taxon>Bionectriaceae</taxon>
        <taxon>Clonostachys</taxon>
    </lineage>
</organism>
<dbReference type="Proteomes" id="UP000836387">
    <property type="component" value="Unassembled WGS sequence"/>
</dbReference>
<evidence type="ECO:0000313" key="1">
    <source>
        <dbReference type="EMBL" id="CAG9946991.1"/>
    </source>
</evidence>
<accession>A0ACA9U127</accession>
<keyword evidence="2" id="KW-1185">Reference proteome</keyword>
<dbReference type="EMBL" id="CADEHS020000011">
    <property type="protein sequence ID" value="CAG9946991.1"/>
    <property type="molecule type" value="Genomic_DNA"/>
</dbReference>
<evidence type="ECO:0000313" key="2">
    <source>
        <dbReference type="Proteomes" id="UP000836387"/>
    </source>
</evidence>
<protein>
    <submittedName>
        <fullName evidence="1">Uncharacterized protein</fullName>
    </submittedName>
</protein>
<reference evidence="1" key="1">
    <citation type="submission" date="2020-04" db="EMBL/GenBank/DDBJ databases">
        <authorList>
            <person name="Broberg M."/>
        </authorList>
    </citation>
    <scope>NUCLEOTIDE SEQUENCE</scope>
</reference>
<sequence>MDQQLNRKIQQETEPKVLGHNSAEDARAAGELSDAGMDQAQEGWVEVDKWGARSASPEVARELLFSLISPDTLLIGHGIENDLNAVRIAHPTIIDTYYRYFSGREREEYNGNALNPLKKRSTITQGRPRQLTLPTNRVRLLLSAERRGGHVALKRALVPEMSYKADNKYIKNNTSNEKGDDGLETWMIQVKIEGENSKR</sequence>
<name>A0ACA9U127_BIOOC</name>
<gene>
    <name evidence="1" type="ORF">CRV2_00013101</name>
</gene>
<reference evidence="1" key="2">
    <citation type="submission" date="2021-10" db="EMBL/GenBank/DDBJ databases">
        <authorList>
            <person name="Piombo E."/>
        </authorList>
    </citation>
    <scope>NUCLEOTIDE SEQUENCE</scope>
</reference>
<proteinExistence type="predicted"/>